<evidence type="ECO:0000313" key="5">
    <source>
        <dbReference type="Proteomes" id="UP000245383"/>
    </source>
</evidence>
<keyword evidence="3" id="KW-0677">Repeat</keyword>
<dbReference type="OrthoDB" id="5597874at2759"/>
<proteinExistence type="predicted"/>
<dbReference type="Gene3D" id="3.80.10.10">
    <property type="entry name" value="Ribonuclease Inhibitor"/>
    <property type="match status" value="2"/>
</dbReference>
<evidence type="ECO:0000256" key="3">
    <source>
        <dbReference type="ARBA" id="ARBA00022737"/>
    </source>
</evidence>
<keyword evidence="2" id="KW-0433">Leucine-rich repeat</keyword>
<dbReference type="SUPFAM" id="SSF52047">
    <property type="entry name" value="RNI-like"/>
    <property type="match status" value="1"/>
</dbReference>
<dbReference type="InterPro" id="IPR027038">
    <property type="entry name" value="RanGap"/>
</dbReference>
<evidence type="ECO:0000256" key="1">
    <source>
        <dbReference type="ARBA" id="ARBA00022468"/>
    </source>
</evidence>
<dbReference type="AlphaFoldDB" id="A0A2T9YM48"/>
<evidence type="ECO:0000313" key="4">
    <source>
        <dbReference type="EMBL" id="PVU93425.1"/>
    </source>
</evidence>
<comment type="caution">
    <text evidence="4">The sequence shown here is derived from an EMBL/GenBank/DDBJ whole genome shotgun (WGS) entry which is preliminary data.</text>
</comment>
<dbReference type="EMBL" id="MBFR01000129">
    <property type="protein sequence ID" value="PVU93425.1"/>
    <property type="molecule type" value="Genomic_DNA"/>
</dbReference>
<reference evidence="4 5" key="1">
    <citation type="journal article" date="2018" name="MBio">
        <title>Comparative Genomics Reveals the Core Gene Toolbox for the Fungus-Insect Symbiosis.</title>
        <authorList>
            <person name="Wang Y."/>
            <person name="Stata M."/>
            <person name="Wang W."/>
            <person name="Stajich J.E."/>
            <person name="White M.M."/>
            <person name="Moncalvo J.M."/>
        </authorList>
    </citation>
    <scope>NUCLEOTIDE SEQUENCE [LARGE SCALE GENOMIC DNA]</scope>
    <source>
        <strain evidence="4 5">SWE-8-4</strain>
    </source>
</reference>
<gene>
    <name evidence="4" type="ORF">BB561_003290</name>
</gene>
<sequence length="597" mass="67029">MSVFSKEQEDNFEDETINITGRFASATIDKARGSFDNNIDKIDIQKKTLKDDQKCVVLRPISQVSNDNSSIHEFSRSFTSVSSTVTSDNNTNLSETPNKSTFKRIRRVRFIRPQTIIEYDSEEGTAVEFTIPDIMDEKNTIFSKFLGTGWSTKKPLELSENVKINKKLISIYKKSCNDFEDIPNPAVLEAIKSASKLDHPFNSLKLSGVKNLTKNSNAFADLIQISHELKTLELVDCQLNDSFVKTISISLTSLQKLETINIAENAEIQVDGLNHLLLAASELKSLKTLNISGIKITLEIAKKVADFLSLMHLKDSEYGVDRLLNLYMDNCSFSLQSLEITLNAAKSQKVKRLFIRKNKLNKHHSLSLKRLLIDVKRKSLVNIFVNDEINQPIVYSTPTANGESVYEIEQQPFSGNLKLVDLSNNPLGDVVAELSKYFVFIKEIRSLVLRKCNMTYTSFASLSKGIQENSCINFLDISRNVIFSKFNEKEIRVITDLIDNSTALEALVIEDCGITENVALHIAKHLENAPSLKSVNLNNNSCATKKSLNAFITAATRNQRIVSVKMTVHVGNEEQRKLEKILASQCAKNQSLSNTQI</sequence>
<dbReference type="GO" id="GO:0006913">
    <property type="term" value="P:nucleocytoplasmic transport"/>
    <property type="evidence" value="ECO:0007669"/>
    <property type="project" value="TreeGrafter"/>
</dbReference>
<keyword evidence="1" id="KW-0343">GTPase activation</keyword>
<name>A0A2T9YM48_9FUNG</name>
<dbReference type="InterPro" id="IPR032675">
    <property type="entry name" value="LRR_dom_sf"/>
</dbReference>
<dbReference type="GO" id="GO:0048471">
    <property type="term" value="C:perinuclear region of cytoplasm"/>
    <property type="evidence" value="ECO:0007669"/>
    <property type="project" value="TreeGrafter"/>
</dbReference>
<dbReference type="Proteomes" id="UP000245383">
    <property type="component" value="Unassembled WGS sequence"/>
</dbReference>
<evidence type="ECO:0000256" key="2">
    <source>
        <dbReference type="ARBA" id="ARBA00022614"/>
    </source>
</evidence>
<dbReference type="GO" id="GO:0005634">
    <property type="term" value="C:nucleus"/>
    <property type="evidence" value="ECO:0007669"/>
    <property type="project" value="TreeGrafter"/>
</dbReference>
<dbReference type="PANTHER" id="PTHR24113:SF12">
    <property type="entry name" value="RAN GTPASE-ACTIVATING PROTEIN 1"/>
    <property type="match status" value="1"/>
</dbReference>
<dbReference type="GO" id="GO:0005096">
    <property type="term" value="F:GTPase activator activity"/>
    <property type="evidence" value="ECO:0007669"/>
    <property type="project" value="UniProtKB-KW"/>
</dbReference>
<accession>A0A2T9YM48</accession>
<dbReference type="GO" id="GO:0031267">
    <property type="term" value="F:small GTPase binding"/>
    <property type="evidence" value="ECO:0007669"/>
    <property type="project" value="TreeGrafter"/>
</dbReference>
<dbReference type="GO" id="GO:0005829">
    <property type="term" value="C:cytosol"/>
    <property type="evidence" value="ECO:0007669"/>
    <property type="project" value="TreeGrafter"/>
</dbReference>
<keyword evidence="5" id="KW-1185">Reference proteome</keyword>
<protein>
    <submittedName>
        <fullName evidence="4">Uncharacterized protein</fullName>
    </submittedName>
</protein>
<organism evidence="4 5">
    <name type="scientific">Smittium simulii</name>
    <dbReference type="NCBI Taxonomy" id="133385"/>
    <lineage>
        <taxon>Eukaryota</taxon>
        <taxon>Fungi</taxon>
        <taxon>Fungi incertae sedis</taxon>
        <taxon>Zoopagomycota</taxon>
        <taxon>Kickxellomycotina</taxon>
        <taxon>Harpellomycetes</taxon>
        <taxon>Harpellales</taxon>
        <taxon>Legeriomycetaceae</taxon>
        <taxon>Smittium</taxon>
    </lineage>
</organism>
<dbReference type="PANTHER" id="PTHR24113">
    <property type="entry name" value="RAN GTPASE-ACTIVATING PROTEIN 1"/>
    <property type="match status" value="1"/>
</dbReference>